<dbReference type="PANTHER" id="PTHR42709:SF6">
    <property type="entry name" value="UNDECAPRENYL PHOSPHATE TRANSPORTER A"/>
    <property type="match status" value="1"/>
</dbReference>
<accession>A0A2H0U9I2</accession>
<reference evidence="9" key="1">
    <citation type="submission" date="2017-09" db="EMBL/GenBank/DDBJ databases">
        <title>Depth-based differentiation of microbial function through sediment-hosted aquifers and enrichment of novel symbionts in the deep terrestrial subsurface.</title>
        <authorList>
            <person name="Probst A.J."/>
            <person name="Ladd B."/>
            <person name="Jarett J.K."/>
            <person name="Geller-Mcgrath D.E."/>
            <person name="Sieber C.M.K."/>
            <person name="Emerson J.B."/>
            <person name="Anantharaman K."/>
            <person name="Thomas B.C."/>
            <person name="Malmstrom R."/>
            <person name="Stieglmeier M."/>
            <person name="Klingl A."/>
            <person name="Woyke T."/>
            <person name="Ryan C.M."/>
            <person name="Banfield J.F."/>
        </authorList>
    </citation>
    <scope>NUCLEOTIDE SEQUENCE [LARGE SCALE GENOMIC DNA]</scope>
</reference>
<evidence type="ECO:0000256" key="2">
    <source>
        <dbReference type="ARBA" id="ARBA00022475"/>
    </source>
</evidence>
<dbReference type="EMBL" id="PFBL01000021">
    <property type="protein sequence ID" value="PIR83071.1"/>
    <property type="molecule type" value="Genomic_DNA"/>
</dbReference>
<dbReference type="Proteomes" id="UP000230179">
    <property type="component" value="Unassembled WGS sequence"/>
</dbReference>
<evidence type="ECO:0000313" key="8">
    <source>
        <dbReference type="EMBL" id="PIR83071.1"/>
    </source>
</evidence>
<evidence type="ECO:0000313" key="9">
    <source>
        <dbReference type="Proteomes" id="UP000230179"/>
    </source>
</evidence>
<dbReference type="InterPro" id="IPR032816">
    <property type="entry name" value="VTT_dom"/>
</dbReference>
<feature type="transmembrane region" description="Helical" evidence="6">
    <location>
        <begin position="7"/>
        <end position="31"/>
    </location>
</feature>
<proteinExistence type="predicted"/>
<dbReference type="InterPro" id="IPR051311">
    <property type="entry name" value="DedA_domain"/>
</dbReference>
<keyword evidence="2" id="KW-1003">Cell membrane</keyword>
<dbReference type="PANTHER" id="PTHR42709">
    <property type="entry name" value="ALKALINE PHOSPHATASE LIKE PROTEIN"/>
    <property type="match status" value="1"/>
</dbReference>
<dbReference type="Pfam" id="PF09335">
    <property type="entry name" value="VTT_dom"/>
    <property type="match status" value="1"/>
</dbReference>
<evidence type="ECO:0000256" key="4">
    <source>
        <dbReference type="ARBA" id="ARBA00022989"/>
    </source>
</evidence>
<sequence>MLPPPLLASFIGGALGHPIVLAVTIIVGTLILEDPTIILVGVFASDGLISIPLALFSLYAGVVLGDIAFFSLGRYASTHPRFAQYVDHDYIATFRTWLETRYVLTVFSARFIPGSRLPTYAASGFFGKSFTTFFMTVILATSVWTTILFILSYWFGSVTGQWLHNERWVIAGVFIVALLFISRFNVLSKKLREGFLTSKDKI</sequence>
<gene>
    <name evidence="8" type="ORF">COU19_02805</name>
</gene>
<feature type="transmembrane region" description="Helical" evidence="6">
    <location>
        <begin position="168"/>
        <end position="186"/>
    </location>
</feature>
<feature type="transmembrane region" description="Helical" evidence="6">
    <location>
        <begin position="133"/>
        <end position="156"/>
    </location>
</feature>
<evidence type="ECO:0000259" key="7">
    <source>
        <dbReference type="Pfam" id="PF09335"/>
    </source>
</evidence>
<evidence type="ECO:0000256" key="1">
    <source>
        <dbReference type="ARBA" id="ARBA00004651"/>
    </source>
</evidence>
<dbReference type="GO" id="GO:0005886">
    <property type="term" value="C:plasma membrane"/>
    <property type="evidence" value="ECO:0007669"/>
    <property type="project" value="UniProtKB-SubCell"/>
</dbReference>
<comment type="subcellular location">
    <subcellularLocation>
        <location evidence="1">Cell membrane</location>
        <topology evidence="1">Multi-pass membrane protein</topology>
    </subcellularLocation>
</comment>
<organism evidence="8 9">
    <name type="scientific">Candidatus Kaiserbacteria bacterium CG10_big_fil_rev_8_21_14_0_10_56_12</name>
    <dbReference type="NCBI Taxonomy" id="1974611"/>
    <lineage>
        <taxon>Bacteria</taxon>
        <taxon>Candidatus Kaiseribacteriota</taxon>
    </lineage>
</organism>
<dbReference type="AlphaFoldDB" id="A0A2H0U9I2"/>
<keyword evidence="3 6" id="KW-0812">Transmembrane</keyword>
<keyword evidence="5 6" id="KW-0472">Membrane</keyword>
<keyword evidence="4 6" id="KW-1133">Transmembrane helix</keyword>
<protein>
    <recommendedName>
        <fullName evidence="7">VTT domain-containing protein</fullName>
    </recommendedName>
</protein>
<evidence type="ECO:0000256" key="6">
    <source>
        <dbReference type="SAM" id="Phobius"/>
    </source>
</evidence>
<evidence type="ECO:0000256" key="3">
    <source>
        <dbReference type="ARBA" id="ARBA00022692"/>
    </source>
</evidence>
<feature type="domain" description="VTT" evidence="7">
    <location>
        <begin position="35"/>
        <end position="151"/>
    </location>
</feature>
<name>A0A2H0U9I2_9BACT</name>
<comment type="caution">
    <text evidence="8">The sequence shown here is derived from an EMBL/GenBank/DDBJ whole genome shotgun (WGS) entry which is preliminary data.</text>
</comment>
<evidence type="ECO:0000256" key="5">
    <source>
        <dbReference type="ARBA" id="ARBA00023136"/>
    </source>
</evidence>